<proteinExistence type="inferred from homology"/>
<evidence type="ECO:0000313" key="3">
    <source>
        <dbReference type="EMBL" id="QNU67101.1"/>
    </source>
</evidence>
<dbReference type="CDD" id="cd06223">
    <property type="entry name" value="PRTases_typeI"/>
    <property type="match status" value="1"/>
</dbReference>
<dbReference type="Gene3D" id="3.40.50.2020">
    <property type="match status" value="1"/>
</dbReference>
<evidence type="ECO:0000313" key="4">
    <source>
        <dbReference type="Proteomes" id="UP000306409"/>
    </source>
</evidence>
<name>A0A4U7JID3_9FIRM</name>
<protein>
    <submittedName>
        <fullName evidence="3">ComF family protein</fullName>
    </submittedName>
</protein>
<dbReference type="InterPro" id="IPR029057">
    <property type="entry name" value="PRTase-like"/>
</dbReference>
<dbReference type="Pfam" id="PF00156">
    <property type="entry name" value="Pribosyltran"/>
    <property type="match status" value="1"/>
</dbReference>
<dbReference type="PANTHER" id="PTHR47505:SF1">
    <property type="entry name" value="DNA UTILIZATION PROTEIN YHGH"/>
    <property type="match status" value="1"/>
</dbReference>
<dbReference type="OrthoDB" id="9779910at2"/>
<comment type="similarity">
    <text evidence="1">Belongs to the ComF/GntX family.</text>
</comment>
<dbReference type="KEGG" id="rher:EHE19_000655"/>
<dbReference type="InterPro" id="IPR000836">
    <property type="entry name" value="PRTase_dom"/>
</dbReference>
<feature type="domain" description="Phosphoribosyltransferase" evidence="2">
    <location>
        <begin position="131"/>
        <end position="223"/>
    </location>
</feature>
<evidence type="ECO:0000256" key="1">
    <source>
        <dbReference type="ARBA" id="ARBA00008007"/>
    </source>
</evidence>
<organism evidence="3 4">
    <name type="scientific">Ruminiclostridium herbifermentans</name>
    <dbReference type="NCBI Taxonomy" id="2488810"/>
    <lineage>
        <taxon>Bacteria</taxon>
        <taxon>Bacillati</taxon>
        <taxon>Bacillota</taxon>
        <taxon>Clostridia</taxon>
        <taxon>Eubacteriales</taxon>
        <taxon>Oscillospiraceae</taxon>
        <taxon>Ruminiclostridium</taxon>
    </lineage>
</organism>
<gene>
    <name evidence="3" type="ORF">EHE19_000655</name>
</gene>
<dbReference type="EMBL" id="CP061336">
    <property type="protein sequence ID" value="QNU67101.1"/>
    <property type="molecule type" value="Genomic_DNA"/>
</dbReference>
<sequence>MRSGLISLIEYIFPPRCAFCNEILEAGAPIYICEKCAEKIGYYNNCINYLNLPKELETYCDGMICVGRYSESLKDSLRRFKFKNKPSYYRAFGMLLALKVQNTIQLDDIDLIIPVPLHKNRQKQRGYNQAELVAKHASKQLKVPFADNVLVKISDSKSQSILSRNERFFNLEGLFYVNNAKTIINKNILLIDDIITTGSTVNQCSKVLKQAGAKSIIAGVIATTRNY</sequence>
<dbReference type="RefSeq" id="WP_137697167.1">
    <property type="nucleotide sequence ID" value="NZ_CP061336.1"/>
</dbReference>
<keyword evidence="4" id="KW-1185">Reference proteome</keyword>
<dbReference type="PANTHER" id="PTHR47505">
    <property type="entry name" value="DNA UTILIZATION PROTEIN YHGH"/>
    <property type="match status" value="1"/>
</dbReference>
<dbReference type="InterPro" id="IPR051910">
    <property type="entry name" value="ComF/GntX_DNA_util-trans"/>
</dbReference>
<accession>A0A4U7JID3</accession>
<dbReference type="SUPFAM" id="SSF53271">
    <property type="entry name" value="PRTase-like"/>
    <property type="match status" value="1"/>
</dbReference>
<dbReference type="Proteomes" id="UP000306409">
    <property type="component" value="Chromosome"/>
</dbReference>
<reference evidence="3 4" key="1">
    <citation type="submission" date="2020-09" db="EMBL/GenBank/DDBJ databases">
        <title>Characterization and genome sequencing of Ruminiclostridium sp. nov. MA18.</title>
        <authorList>
            <person name="Rettenmaier R."/>
            <person name="Kowollik M.-L."/>
            <person name="Liebl W."/>
            <person name="Zverlov V."/>
        </authorList>
    </citation>
    <scope>NUCLEOTIDE SEQUENCE [LARGE SCALE GENOMIC DNA]</scope>
    <source>
        <strain evidence="3 4">MA18</strain>
    </source>
</reference>
<dbReference type="AlphaFoldDB" id="A0A4U7JID3"/>
<evidence type="ECO:0000259" key="2">
    <source>
        <dbReference type="Pfam" id="PF00156"/>
    </source>
</evidence>